<dbReference type="STRING" id="460384.SAMN05216313_1673"/>
<evidence type="ECO:0000313" key="1">
    <source>
        <dbReference type="EMBL" id="SEU22113.1"/>
    </source>
</evidence>
<dbReference type="Proteomes" id="UP000198508">
    <property type="component" value="Unassembled WGS sequence"/>
</dbReference>
<name>A0A1I0KCN1_9FIRM</name>
<evidence type="ECO:0000313" key="2">
    <source>
        <dbReference type="Proteomes" id="UP000198508"/>
    </source>
</evidence>
<evidence type="ECO:0008006" key="3">
    <source>
        <dbReference type="Google" id="ProtNLM"/>
    </source>
</evidence>
<dbReference type="GeneID" id="93280228"/>
<reference evidence="2" key="1">
    <citation type="submission" date="2016-10" db="EMBL/GenBank/DDBJ databases">
        <authorList>
            <person name="Varghese N."/>
            <person name="Submissions S."/>
        </authorList>
    </citation>
    <scope>NUCLEOTIDE SEQUENCE [LARGE SCALE GENOMIC DNA]</scope>
    <source>
        <strain evidence="2">NLAE-zl-G277</strain>
    </source>
</reference>
<accession>A0A1I0KCN1</accession>
<dbReference type="AlphaFoldDB" id="A0A1I0KCN1"/>
<gene>
    <name evidence="1" type="ORF">SAMN05216313_1673</name>
</gene>
<keyword evidence="2" id="KW-1185">Reference proteome</keyword>
<protein>
    <recommendedName>
        <fullName evidence="3">DUF885 domain-containing protein</fullName>
    </recommendedName>
</protein>
<dbReference type="RefSeq" id="WP_242956551.1">
    <property type="nucleotide sequence ID" value="NZ_CAKXUV010000043.1"/>
</dbReference>
<dbReference type="EMBL" id="FOIM01000067">
    <property type="protein sequence ID" value="SEU22113.1"/>
    <property type="molecule type" value="Genomic_DNA"/>
</dbReference>
<proteinExistence type="predicted"/>
<sequence length="437" mass="50831">MAEAALNAMAQQLVDLTLCKTRYDAWDLQWYTEGPFWRRTNMRYSREYKIIPDYEIGDMKHGKTLENILDESESLTKSLEQYKVNAGEKEMQRVNYLLDHVQNLNVRARMLLGERFSFDQMTDGLYCLVAPATDCQKFDDILEELNQALPGTGSVQEKIVGFRKKLAIPPEHLLAVIKDSTQVFHDIAVKRMDVTGNSMPRVRVRELPNQDMVFLSILFGYDYNHIEYERNFNLLYPWTVDKVVEYVGHEMEPGHLTYFEKRLQTMIDTCWPEMSIVSQFSTSNAFGEGSARHVISMSFDNSVEKLTEFEREVIFRNAGIDPGLAELMPLWHRFCELSGYGKLEASRKIWDQVWTEEEAGRFLERYGFAEPGTGAEIVGHMAEDDGHFVAHDYSRDVVREYFNSVTEDVTQQWKLYEKLCCAHVSMRGIKDRTFRVE</sequence>
<organism evidence="1 2">
    <name type="scientific">Enterocloster lavalensis</name>
    <dbReference type="NCBI Taxonomy" id="460384"/>
    <lineage>
        <taxon>Bacteria</taxon>
        <taxon>Bacillati</taxon>
        <taxon>Bacillota</taxon>
        <taxon>Clostridia</taxon>
        <taxon>Lachnospirales</taxon>
        <taxon>Lachnospiraceae</taxon>
        <taxon>Enterocloster</taxon>
    </lineage>
</organism>